<organism evidence="2 3">
    <name type="scientific">Aciditerrimonas ferrireducens</name>
    <dbReference type="NCBI Taxonomy" id="667306"/>
    <lineage>
        <taxon>Bacteria</taxon>
        <taxon>Bacillati</taxon>
        <taxon>Actinomycetota</taxon>
        <taxon>Acidimicrobiia</taxon>
        <taxon>Acidimicrobiales</taxon>
        <taxon>Acidimicrobiaceae</taxon>
        <taxon>Aciditerrimonas</taxon>
    </lineage>
</organism>
<protein>
    <submittedName>
        <fullName evidence="2">WD40/YVTN/BNR-like repeat-containing protein</fullName>
    </submittedName>
</protein>
<evidence type="ECO:0000256" key="1">
    <source>
        <dbReference type="SAM" id="MobiDB-lite"/>
    </source>
</evidence>
<dbReference type="InterPro" id="IPR015943">
    <property type="entry name" value="WD40/YVTN_repeat-like_dom_sf"/>
</dbReference>
<evidence type="ECO:0000313" key="3">
    <source>
        <dbReference type="Proteomes" id="UP001589788"/>
    </source>
</evidence>
<keyword evidence="3" id="KW-1185">Reference proteome</keyword>
<feature type="compositionally biased region" description="Low complexity" evidence="1">
    <location>
        <begin position="54"/>
        <end position="80"/>
    </location>
</feature>
<evidence type="ECO:0000313" key="2">
    <source>
        <dbReference type="EMBL" id="MFC0081847.1"/>
    </source>
</evidence>
<proteinExistence type="predicted"/>
<dbReference type="EMBL" id="JBHLYQ010000052">
    <property type="protein sequence ID" value="MFC0081847.1"/>
    <property type="molecule type" value="Genomic_DNA"/>
</dbReference>
<gene>
    <name evidence="2" type="ORF">ACFFRE_06765</name>
</gene>
<dbReference type="SUPFAM" id="SSF110296">
    <property type="entry name" value="Oligoxyloglucan reducing end-specific cellobiohydrolase"/>
    <property type="match status" value="1"/>
</dbReference>
<sequence>MSASRVRFRLSPTRRRRPGRGWAVGVLAGVGLVLAACGSSGPARTASSSTPRQSSAGTSAAGGTSSARGSSSTPSSTTAACLRDAEPTPSSLTAPALASVQFVSTSTGWAAGAAGILATTNGGTLWRTQLSTSQVVGQVDFVSAADGWAVAEDELLGTTDGGRCWQALGEPSVGHLRTVHFVSPTLGFGVAGGTAPLLGQGEKPPGDEGFGQAFAPVPPRQGGKLVMTSDGGRHWTVLSGAPANAQSVCFVSPTLGWLGAGGGLYRSTDGGTSWTLVADPGAASGRAPAGTDLVDLDCGAPAELAAVVNTGGAAAGNQPWALAAGSGGTSLGVLQADMFDGAPLDTPVSPGSYPGVVSVIGNGVFAAAGWTPAASAPEMAKVEVLRTDGTVLQPARGVPSLGDPTGLAFLSGQEGWVVGVAATGGSLQPSQGVIEKTTDGGASWVLQDRPEG</sequence>
<feature type="region of interest" description="Disordered" evidence="1">
    <location>
        <begin position="41"/>
        <end position="91"/>
    </location>
</feature>
<accession>A0ABV6C2F0</accession>
<reference evidence="2 3" key="1">
    <citation type="submission" date="2024-09" db="EMBL/GenBank/DDBJ databases">
        <authorList>
            <person name="Sun Q."/>
            <person name="Mori K."/>
        </authorList>
    </citation>
    <scope>NUCLEOTIDE SEQUENCE [LARGE SCALE GENOMIC DNA]</scope>
    <source>
        <strain evidence="2 3">JCM 15389</strain>
    </source>
</reference>
<dbReference type="RefSeq" id="WP_377789152.1">
    <property type="nucleotide sequence ID" value="NZ_JBHLYQ010000052.1"/>
</dbReference>
<name>A0ABV6C2F0_9ACTN</name>
<comment type="caution">
    <text evidence="2">The sequence shown here is derived from an EMBL/GenBank/DDBJ whole genome shotgun (WGS) entry which is preliminary data.</text>
</comment>
<dbReference type="Proteomes" id="UP001589788">
    <property type="component" value="Unassembled WGS sequence"/>
</dbReference>
<dbReference type="Gene3D" id="2.130.10.10">
    <property type="entry name" value="YVTN repeat-like/Quinoprotein amine dehydrogenase"/>
    <property type="match status" value="1"/>
</dbReference>